<sequence length="413" mass="45925">MSSFWTIFLQNYKSKVKSKSYFAITIIVSMLIIGLMNFDKIYNLFADNEDDQVVVVTEKEELYSTIHQVFKNVDSKIQVKRSTDKQKAESGVKNGDYTYAIVVEELNNKQLKATYITETDVNQQDVSKVQTILSQIQSSNFAQQLNLSQDELKVLTTPVEIHTKTVSDKVKDGEHTEGVGILINVFIMLNYLMILMYAAQLATDVATEKSSRVMELVVSSISPTKHLYAKLFSTLLAGITQIIIWGLVATVGYKTAINDSKNDILNSIDLNSVAPTLVFYGILFFTLGFLLYGSLSCLFGSIITRIEESSQAVMPLMFMLLAALYIAIYGMSNPSSMVVTITSYVPFFTPIVMLVRIGFLNIPVWEIALALGILIATICIMIGLTSRVYRGGVLIYGKGAFSNIKKAIKLGQK</sequence>
<feature type="transmembrane region" description="Helical" evidence="6">
    <location>
        <begin position="367"/>
        <end position="389"/>
    </location>
</feature>
<feature type="transmembrane region" description="Helical" evidence="6">
    <location>
        <begin position="312"/>
        <end position="331"/>
    </location>
</feature>
<organism evidence="8 9">
    <name type="scientific">Bacillus cereus</name>
    <dbReference type="NCBI Taxonomy" id="1396"/>
    <lineage>
        <taxon>Bacteria</taxon>
        <taxon>Bacillati</taxon>
        <taxon>Bacillota</taxon>
        <taxon>Bacilli</taxon>
        <taxon>Bacillales</taxon>
        <taxon>Bacillaceae</taxon>
        <taxon>Bacillus</taxon>
        <taxon>Bacillus cereus group</taxon>
    </lineage>
</organism>
<dbReference type="PANTHER" id="PTHR30294">
    <property type="entry name" value="MEMBRANE COMPONENT OF ABC TRANSPORTER YHHJ-RELATED"/>
    <property type="match status" value="1"/>
</dbReference>
<dbReference type="AlphaFoldDB" id="A0A2B2M409"/>
<dbReference type="PANTHER" id="PTHR30294:SF29">
    <property type="entry name" value="MULTIDRUG ABC TRANSPORTER PERMEASE YBHS-RELATED"/>
    <property type="match status" value="1"/>
</dbReference>
<feature type="domain" description="ABC-2 type transporter transmembrane" evidence="7">
    <location>
        <begin position="19"/>
        <end position="385"/>
    </location>
</feature>
<reference evidence="8 9" key="1">
    <citation type="submission" date="2017-09" db="EMBL/GenBank/DDBJ databases">
        <title>Large-scale bioinformatics analysis of Bacillus genomes uncovers conserved roles of natural products in bacterial physiology.</title>
        <authorList>
            <consortium name="Agbiome Team Llc"/>
            <person name="Bleich R.M."/>
            <person name="Grubbs K.J."/>
            <person name="Santa Maria K.C."/>
            <person name="Allen S.E."/>
            <person name="Farag S."/>
            <person name="Shank E.A."/>
            <person name="Bowers A."/>
        </authorList>
    </citation>
    <scope>NUCLEOTIDE SEQUENCE [LARGE SCALE GENOMIC DNA]</scope>
    <source>
        <strain evidence="8 9">AFS070861</strain>
    </source>
</reference>
<evidence type="ECO:0000256" key="5">
    <source>
        <dbReference type="ARBA" id="ARBA00023136"/>
    </source>
</evidence>
<dbReference type="RefSeq" id="WP_098611801.1">
    <property type="nucleotide sequence ID" value="NZ_NVAP01000011.1"/>
</dbReference>
<feature type="transmembrane region" description="Helical" evidence="6">
    <location>
        <begin position="181"/>
        <end position="206"/>
    </location>
</feature>
<proteinExistence type="predicted"/>
<evidence type="ECO:0000259" key="7">
    <source>
        <dbReference type="Pfam" id="PF12698"/>
    </source>
</evidence>
<dbReference type="GO" id="GO:0140359">
    <property type="term" value="F:ABC-type transporter activity"/>
    <property type="evidence" value="ECO:0007669"/>
    <property type="project" value="InterPro"/>
</dbReference>
<name>A0A2B2M409_BACCE</name>
<evidence type="ECO:0000256" key="6">
    <source>
        <dbReference type="SAM" id="Phobius"/>
    </source>
</evidence>
<evidence type="ECO:0000313" key="8">
    <source>
        <dbReference type="EMBL" id="PFQ49546.1"/>
    </source>
</evidence>
<evidence type="ECO:0000256" key="2">
    <source>
        <dbReference type="ARBA" id="ARBA00022475"/>
    </source>
</evidence>
<keyword evidence="2" id="KW-1003">Cell membrane</keyword>
<comment type="caution">
    <text evidence="8">The sequence shown here is derived from an EMBL/GenBank/DDBJ whole genome shotgun (WGS) entry which is preliminary data.</text>
</comment>
<dbReference type="Pfam" id="PF12698">
    <property type="entry name" value="ABC2_membrane_3"/>
    <property type="match status" value="1"/>
</dbReference>
<keyword evidence="4 6" id="KW-1133">Transmembrane helix</keyword>
<evidence type="ECO:0000256" key="4">
    <source>
        <dbReference type="ARBA" id="ARBA00022989"/>
    </source>
</evidence>
<comment type="subcellular location">
    <subcellularLocation>
        <location evidence="1">Cell membrane</location>
        <topology evidence="1">Multi-pass membrane protein</topology>
    </subcellularLocation>
</comment>
<feature type="transmembrane region" description="Helical" evidence="6">
    <location>
        <begin position="277"/>
        <end position="300"/>
    </location>
</feature>
<keyword evidence="5 6" id="KW-0472">Membrane</keyword>
<feature type="transmembrane region" description="Helical" evidence="6">
    <location>
        <begin position="21"/>
        <end position="38"/>
    </location>
</feature>
<dbReference type="EMBL" id="NVAP01000011">
    <property type="protein sequence ID" value="PFQ49546.1"/>
    <property type="molecule type" value="Genomic_DNA"/>
</dbReference>
<evidence type="ECO:0000256" key="1">
    <source>
        <dbReference type="ARBA" id="ARBA00004651"/>
    </source>
</evidence>
<protein>
    <submittedName>
        <fullName evidence="8">Sodium export permease</fullName>
    </submittedName>
</protein>
<gene>
    <name evidence="8" type="ORF">COK05_05755</name>
</gene>
<dbReference type="InterPro" id="IPR051449">
    <property type="entry name" value="ABC-2_transporter_component"/>
</dbReference>
<accession>A0A2B2M409</accession>
<feature type="transmembrane region" description="Helical" evidence="6">
    <location>
        <begin position="337"/>
        <end position="355"/>
    </location>
</feature>
<evidence type="ECO:0000313" key="9">
    <source>
        <dbReference type="Proteomes" id="UP000224386"/>
    </source>
</evidence>
<evidence type="ECO:0000256" key="3">
    <source>
        <dbReference type="ARBA" id="ARBA00022692"/>
    </source>
</evidence>
<dbReference type="InterPro" id="IPR013525">
    <property type="entry name" value="ABC2_TM"/>
</dbReference>
<dbReference type="Proteomes" id="UP000224386">
    <property type="component" value="Unassembled WGS sequence"/>
</dbReference>
<keyword evidence="3 6" id="KW-0812">Transmembrane</keyword>
<feature type="transmembrane region" description="Helical" evidence="6">
    <location>
        <begin position="227"/>
        <end position="248"/>
    </location>
</feature>
<dbReference type="GO" id="GO:0005886">
    <property type="term" value="C:plasma membrane"/>
    <property type="evidence" value="ECO:0007669"/>
    <property type="project" value="UniProtKB-SubCell"/>
</dbReference>